<feature type="compositionally biased region" description="Acidic residues" evidence="1">
    <location>
        <begin position="170"/>
        <end position="182"/>
    </location>
</feature>
<name>A0A1L9QPY7_9CYAN</name>
<feature type="region of interest" description="Disordered" evidence="1">
    <location>
        <begin position="104"/>
        <end position="136"/>
    </location>
</feature>
<evidence type="ECO:0000256" key="1">
    <source>
        <dbReference type="SAM" id="MobiDB-lite"/>
    </source>
</evidence>
<sequence length="303" mass="34800">MARQPSKRPPAESPSWVKRQTLKILRSLIIRLQAIADRLETSPLSARQRPIFRVWNQFLTWVRGWLPTPWNRNINDFDLSLALGAILALSLAISVSLIPSRPPEVAQLPETPKPTETVEVPEIESEPEAPPEEILPEPIPEEIPEEEIPEPIEEVTQEPELPEITEIEEPVEQEEEEEEDMSEPVPVEITPPPPPVLTPEQRLIVTIQEQVNRLTEKYEEGLIDSLQADFLNSLLVLKVDRRWYDLPLEQQKRLANDMLRRSRKLDFSRLEILDLDGHLLARNSVVGTNMVILKVISYTLFNL</sequence>
<comment type="caution">
    <text evidence="2">The sequence shown here is derived from an EMBL/GenBank/DDBJ whole genome shotgun (WGS) entry which is preliminary data.</text>
</comment>
<feature type="compositionally biased region" description="Acidic residues" evidence="1">
    <location>
        <begin position="119"/>
        <end position="136"/>
    </location>
</feature>
<evidence type="ECO:0000313" key="2">
    <source>
        <dbReference type="EMBL" id="OJJ24734.1"/>
    </source>
</evidence>
<gene>
    <name evidence="2" type="ORF">BI308_14970</name>
</gene>
<proteinExistence type="predicted"/>
<organism evidence="2 3">
    <name type="scientific">Roseofilum reptotaenium AO1-A</name>
    <dbReference type="NCBI Taxonomy" id="1925591"/>
    <lineage>
        <taxon>Bacteria</taxon>
        <taxon>Bacillati</taxon>
        <taxon>Cyanobacteriota</taxon>
        <taxon>Cyanophyceae</taxon>
        <taxon>Desertifilales</taxon>
        <taxon>Desertifilaceae</taxon>
        <taxon>Roseofilum</taxon>
    </lineage>
</organism>
<keyword evidence="3" id="KW-1185">Reference proteome</keyword>
<protein>
    <submittedName>
        <fullName evidence="2">Uncharacterized protein</fullName>
    </submittedName>
</protein>
<dbReference type="AlphaFoldDB" id="A0A1L9QPY7"/>
<dbReference type="EMBL" id="MLAW01000026">
    <property type="protein sequence ID" value="OJJ24734.1"/>
    <property type="molecule type" value="Genomic_DNA"/>
</dbReference>
<dbReference type="STRING" id="1925591.BI308_14970"/>
<evidence type="ECO:0000313" key="3">
    <source>
        <dbReference type="Proteomes" id="UP000183940"/>
    </source>
</evidence>
<reference evidence="2" key="1">
    <citation type="submission" date="2016-10" db="EMBL/GenBank/DDBJ databases">
        <title>CRISPR-Cas defence system in Roseofilum reptotaenium: evidence of a bacteriophage-cyanobacterium arms race in the coral black band disease.</title>
        <authorList>
            <person name="Buerger P."/>
            <person name="Wood-Charlson E.M."/>
            <person name="Weynberg K.D."/>
            <person name="Willis B."/>
            <person name="Van Oppen M.J."/>
        </authorList>
    </citation>
    <scope>NUCLEOTIDE SEQUENCE [LARGE SCALE GENOMIC DNA]</scope>
    <source>
        <strain evidence="2">AO1-A</strain>
    </source>
</reference>
<feature type="region of interest" description="Disordered" evidence="1">
    <location>
        <begin position="170"/>
        <end position="198"/>
    </location>
</feature>
<dbReference type="Proteomes" id="UP000183940">
    <property type="component" value="Unassembled WGS sequence"/>
</dbReference>
<accession>A0A1L9QPY7</accession>